<dbReference type="AlphaFoldDB" id="A0A6C0HQ54"/>
<name>A0A6C0HQ54_9ZZZZ</name>
<sequence>MIFRNSDGLLVDIKRSDFKNDQLFYSKIMSIKVKKERKQQTVHSALMVKTSTNSGLYSKQAIDKLMLELS</sequence>
<evidence type="ECO:0000313" key="1">
    <source>
        <dbReference type="EMBL" id="QHT82821.1"/>
    </source>
</evidence>
<reference evidence="1" key="1">
    <citation type="journal article" date="2020" name="Nature">
        <title>Giant virus diversity and host interactions through global metagenomics.</title>
        <authorList>
            <person name="Schulz F."/>
            <person name="Roux S."/>
            <person name="Paez-Espino D."/>
            <person name="Jungbluth S."/>
            <person name="Walsh D.A."/>
            <person name="Denef V.J."/>
            <person name="McMahon K.D."/>
            <person name="Konstantinidis K.T."/>
            <person name="Eloe-Fadrosh E.A."/>
            <person name="Kyrpides N.C."/>
            <person name="Woyke T."/>
        </authorList>
    </citation>
    <scope>NUCLEOTIDE SEQUENCE</scope>
    <source>
        <strain evidence="1">GVMAG-M-3300023184-165</strain>
    </source>
</reference>
<dbReference type="EMBL" id="MN740004">
    <property type="protein sequence ID" value="QHT82821.1"/>
    <property type="molecule type" value="Genomic_DNA"/>
</dbReference>
<protein>
    <submittedName>
        <fullName evidence="1">Uncharacterized protein</fullName>
    </submittedName>
</protein>
<proteinExistence type="predicted"/>
<organism evidence="1">
    <name type="scientific">viral metagenome</name>
    <dbReference type="NCBI Taxonomy" id="1070528"/>
    <lineage>
        <taxon>unclassified sequences</taxon>
        <taxon>metagenomes</taxon>
        <taxon>organismal metagenomes</taxon>
    </lineage>
</organism>
<accession>A0A6C0HQ54</accession>